<reference evidence="9" key="1">
    <citation type="submission" date="2023-10" db="EMBL/GenBank/DDBJ databases">
        <title>Genome assembly of Pristionchus species.</title>
        <authorList>
            <person name="Yoshida K."/>
            <person name="Sommer R.J."/>
        </authorList>
    </citation>
    <scope>NUCLEOTIDE SEQUENCE</scope>
    <source>
        <strain evidence="9">RS0144</strain>
    </source>
</reference>
<evidence type="ECO:0000256" key="4">
    <source>
        <dbReference type="ARBA" id="ARBA00022989"/>
    </source>
</evidence>
<feature type="non-terminal residue" evidence="9">
    <location>
        <position position="1"/>
    </location>
</feature>
<comment type="function">
    <text evidence="7">Choline transporter.</text>
</comment>
<keyword evidence="4 7" id="KW-1133">Transmembrane helix</keyword>
<evidence type="ECO:0000256" key="8">
    <source>
        <dbReference type="SAM" id="MobiDB-lite"/>
    </source>
</evidence>
<dbReference type="AlphaFoldDB" id="A0AAV5UDA9"/>
<dbReference type="Pfam" id="PF04515">
    <property type="entry name" value="Choline_transpo"/>
    <property type="match status" value="1"/>
</dbReference>
<accession>A0AAV5UDA9</accession>
<gene>
    <name evidence="9" type="ORF">PENTCL1PPCAC_27128</name>
</gene>
<feature type="transmembrane region" description="Helical" evidence="7">
    <location>
        <begin position="351"/>
        <end position="373"/>
    </location>
</feature>
<proteinExistence type="inferred from homology"/>
<evidence type="ECO:0000256" key="7">
    <source>
        <dbReference type="RuleBase" id="RU368066"/>
    </source>
</evidence>
<feature type="non-terminal residue" evidence="9">
    <location>
        <position position="781"/>
    </location>
</feature>
<feature type="compositionally biased region" description="Pro residues" evidence="8">
    <location>
        <begin position="1"/>
        <end position="16"/>
    </location>
</feature>
<keyword evidence="3 7" id="KW-0812">Transmembrane</keyword>
<comment type="caution">
    <text evidence="9">The sequence shown here is derived from an EMBL/GenBank/DDBJ whole genome shotgun (WGS) entry which is preliminary data.</text>
</comment>
<feature type="transmembrane region" description="Helical" evidence="7">
    <location>
        <begin position="532"/>
        <end position="557"/>
    </location>
</feature>
<evidence type="ECO:0000313" key="10">
    <source>
        <dbReference type="Proteomes" id="UP001432027"/>
    </source>
</evidence>
<dbReference type="PANTHER" id="PTHR12385">
    <property type="entry name" value="CHOLINE TRANSPORTER-LIKE (SLC FAMILY 44)"/>
    <property type="match status" value="1"/>
</dbReference>
<comment type="similarity">
    <text evidence="2 7">Belongs to the CTL (choline transporter-like) family.</text>
</comment>
<evidence type="ECO:0000256" key="3">
    <source>
        <dbReference type="ARBA" id="ARBA00022692"/>
    </source>
</evidence>
<feature type="transmembrane region" description="Helical" evidence="7">
    <location>
        <begin position="713"/>
        <end position="735"/>
    </location>
</feature>
<dbReference type="PANTHER" id="PTHR12385:SF14">
    <property type="entry name" value="CHOLINE TRANSPORTER-LIKE 2"/>
    <property type="match status" value="1"/>
</dbReference>
<dbReference type="GO" id="GO:0005886">
    <property type="term" value="C:plasma membrane"/>
    <property type="evidence" value="ECO:0007669"/>
    <property type="project" value="UniProtKB-SubCell"/>
</dbReference>
<feature type="transmembrane region" description="Helical" evidence="7">
    <location>
        <begin position="111"/>
        <end position="134"/>
    </location>
</feature>
<evidence type="ECO:0000256" key="6">
    <source>
        <dbReference type="ARBA" id="ARBA00023180"/>
    </source>
</evidence>
<keyword evidence="6" id="KW-0325">Glycoprotein</keyword>
<evidence type="ECO:0000313" key="9">
    <source>
        <dbReference type="EMBL" id="GMT04954.1"/>
    </source>
</evidence>
<dbReference type="GO" id="GO:0022857">
    <property type="term" value="F:transmembrane transporter activity"/>
    <property type="evidence" value="ECO:0007669"/>
    <property type="project" value="UniProtKB-UniRule"/>
</dbReference>
<dbReference type="EMBL" id="BTSX01000006">
    <property type="protein sequence ID" value="GMT04954.1"/>
    <property type="molecule type" value="Genomic_DNA"/>
</dbReference>
<comment type="subcellular location">
    <subcellularLocation>
        <location evidence="7">Cell membrane</location>
        <topology evidence="7">Multi-pass membrane protein</topology>
    </subcellularLocation>
    <subcellularLocation>
        <location evidence="1">Membrane</location>
        <topology evidence="1">Multi-pass membrane protein</topology>
    </subcellularLocation>
</comment>
<feature type="transmembrane region" description="Helical" evidence="7">
    <location>
        <begin position="324"/>
        <end position="344"/>
    </location>
</feature>
<evidence type="ECO:0000256" key="2">
    <source>
        <dbReference type="ARBA" id="ARBA00007168"/>
    </source>
</evidence>
<feature type="transmembrane region" description="Helical" evidence="7">
    <location>
        <begin position="666"/>
        <end position="693"/>
    </location>
</feature>
<dbReference type="Proteomes" id="UP001432027">
    <property type="component" value="Unassembled WGS sequence"/>
</dbReference>
<feature type="transmembrane region" description="Helical" evidence="7">
    <location>
        <begin position="446"/>
        <end position="474"/>
    </location>
</feature>
<feature type="transmembrane region" description="Helical" evidence="7">
    <location>
        <begin position="403"/>
        <end position="425"/>
    </location>
</feature>
<name>A0AAV5UDA9_9BILA</name>
<evidence type="ECO:0000256" key="5">
    <source>
        <dbReference type="ARBA" id="ARBA00023136"/>
    </source>
</evidence>
<feature type="transmembrane region" description="Helical" evidence="7">
    <location>
        <begin position="578"/>
        <end position="600"/>
    </location>
</feature>
<evidence type="ECO:0000256" key="1">
    <source>
        <dbReference type="ARBA" id="ARBA00004141"/>
    </source>
</evidence>
<feature type="region of interest" description="Disordered" evidence="8">
    <location>
        <begin position="1"/>
        <end position="98"/>
    </location>
</feature>
<sequence>KKRLPPPLSAPPPPPLLHGLGPVHPTAPPLDLYVSISSPPPPPPYSFSDPSRLAPPRPSIAPPLRGGAGVAEARKHSPPARFELKTPPTGRRFKSRKENPTLSMKRGCTDVFCALLFLVFLVAWAVVAGIAFMWGNPERLIHPTDSLGRTCGSVKKGAYDLSSKPYLVFFDLSKCVAFSTVFTGCQTPQMCVEQCPTEYFSYLQMQISFSTNEIVKALPCLDSVNKASITSFSQLKSLVDQRQCAAYSVKSAPVLGRCIPQVVVGAVDGAVKANQSLDALKNRFGNDALIPSDLMLNDSSKVIESMVNNDPWIVKIASDISVSWWAILSFVLIAGAAAFVWTVVLRIFGSFMIWLSILAIMAAFGAGSGFSWWKWWTLTKAGAVNDYSFQPMFALYFEMPTTWLVLAIIASVALLIVLLILLCVASRIRIATAMIEESSKAIGSMLSTLVFPIFTFALRFVFFIIWASIAIWLASSGVDNCRNLNMKSESNPYGTACDCKTLGTDLNCSYVNMTKDSTKVAWLQGYNLFALFWTQCFVTALGQIALAGAFASHYWAVDKNRDVPTFPVFRSLYIAFRYHIGSLAFGSLLIAITKFIRVILDWMDKKAQTTQNFILHHILCLLKCCFWCMEVFLKFLTKNAYIMMAIYGKNFFTSAKDSFGLLTRNVIRAVVICNVTSFLLFLGKAVIAAGMGAGSYYYFSGLWIINGLPRIELYYYFVPIIITVLGSYFIASLFFDTYEMAVKTTFICFLEDSEQNDGSAAKPYFMSDNLKKILNVRNESA</sequence>
<organism evidence="9 10">
    <name type="scientific">Pristionchus entomophagus</name>
    <dbReference type="NCBI Taxonomy" id="358040"/>
    <lineage>
        <taxon>Eukaryota</taxon>
        <taxon>Metazoa</taxon>
        <taxon>Ecdysozoa</taxon>
        <taxon>Nematoda</taxon>
        <taxon>Chromadorea</taxon>
        <taxon>Rhabditida</taxon>
        <taxon>Rhabditina</taxon>
        <taxon>Diplogasteromorpha</taxon>
        <taxon>Diplogasteroidea</taxon>
        <taxon>Neodiplogasteridae</taxon>
        <taxon>Pristionchus</taxon>
    </lineage>
</organism>
<keyword evidence="5 7" id="KW-0472">Membrane</keyword>
<protein>
    <recommendedName>
        <fullName evidence="7">Choline transporter-like protein</fullName>
    </recommendedName>
</protein>
<dbReference type="InterPro" id="IPR007603">
    <property type="entry name" value="Choline_transptr-like"/>
</dbReference>
<keyword evidence="10" id="KW-1185">Reference proteome</keyword>
<feature type="transmembrane region" description="Helical" evidence="7">
    <location>
        <begin position="612"/>
        <end position="633"/>
    </location>
</feature>